<keyword evidence="2" id="KW-1185">Reference proteome</keyword>
<protein>
    <submittedName>
        <fullName evidence="1">Uncharacterized protein</fullName>
    </submittedName>
</protein>
<evidence type="ECO:0000313" key="2">
    <source>
        <dbReference type="Proteomes" id="UP001302321"/>
    </source>
</evidence>
<reference evidence="1" key="2">
    <citation type="submission" date="2023-05" db="EMBL/GenBank/DDBJ databases">
        <authorList>
            <consortium name="Lawrence Berkeley National Laboratory"/>
            <person name="Steindorff A."/>
            <person name="Hensen N."/>
            <person name="Bonometti L."/>
            <person name="Westerberg I."/>
            <person name="Brannstrom I.O."/>
            <person name="Guillou S."/>
            <person name="Cros-Aarteil S."/>
            <person name="Calhoun S."/>
            <person name="Haridas S."/>
            <person name="Kuo A."/>
            <person name="Mondo S."/>
            <person name="Pangilinan J."/>
            <person name="Riley R."/>
            <person name="Labutti K."/>
            <person name="Andreopoulos B."/>
            <person name="Lipzen A."/>
            <person name="Chen C."/>
            <person name="Yanf M."/>
            <person name="Daum C."/>
            <person name="Ng V."/>
            <person name="Clum A."/>
            <person name="Ohm R."/>
            <person name="Martin F."/>
            <person name="Silar P."/>
            <person name="Natvig D."/>
            <person name="Lalanne C."/>
            <person name="Gautier V."/>
            <person name="Ament-Velasquez S.L."/>
            <person name="Kruys A."/>
            <person name="Hutchinson M.I."/>
            <person name="Powell A.J."/>
            <person name="Barry K."/>
            <person name="Miller A.N."/>
            <person name="Grigoriev I.V."/>
            <person name="Debuchy R."/>
            <person name="Gladieux P."/>
            <person name="Thoren M.H."/>
            <person name="Johannesson H."/>
        </authorList>
    </citation>
    <scope>NUCLEOTIDE SEQUENCE</scope>
    <source>
        <strain evidence="1">CBS 892.96</strain>
    </source>
</reference>
<dbReference type="AlphaFoldDB" id="A0AAN6W245"/>
<dbReference type="EMBL" id="MU866309">
    <property type="protein sequence ID" value="KAK4173974.1"/>
    <property type="molecule type" value="Genomic_DNA"/>
</dbReference>
<sequence>MSLNQEPTVVHTNLPKVGVSTRIQTPVRTTARYNDAMLDGEMHDPTSHARVNSSAWGNYAPAGKEFRRADPDPFPTTETRVLTRELLRRLGNVNVVYVNVQKLKNVVQPTAYTTLVHDAIVANTIGDPYREPLHPPNTRCLSSATGFQYWLSYGLGSIPSVTGRLYCQDVAQRATNRSRGSEMQNLSRRIGPYSARAKLHQWINDGHGATAMTHAVILMHILWDDRHEKRLLGQLGWLLLEVRRTL</sequence>
<evidence type="ECO:0000313" key="1">
    <source>
        <dbReference type="EMBL" id="KAK4173974.1"/>
    </source>
</evidence>
<organism evidence="1 2">
    <name type="scientific">Triangularia setosa</name>
    <dbReference type="NCBI Taxonomy" id="2587417"/>
    <lineage>
        <taxon>Eukaryota</taxon>
        <taxon>Fungi</taxon>
        <taxon>Dikarya</taxon>
        <taxon>Ascomycota</taxon>
        <taxon>Pezizomycotina</taxon>
        <taxon>Sordariomycetes</taxon>
        <taxon>Sordariomycetidae</taxon>
        <taxon>Sordariales</taxon>
        <taxon>Podosporaceae</taxon>
        <taxon>Triangularia</taxon>
    </lineage>
</organism>
<accession>A0AAN6W245</accession>
<proteinExistence type="predicted"/>
<dbReference type="Proteomes" id="UP001302321">
    <property type="component" value="Unassembled WGS sequence"/>
</dbReference>
<reference evidence="1" key="1">
    <citation type="journal article" date="2023" name="Mol. Phylogenet. Evol.">
        <title>Genome-scale phylogeny and comparative genomics of the fungal order Sordariales.</title>
        <authorList>
            <person name="Hensen N."/>
            <person name="Bonometti L."/>
            <person name="Westerberg I."/>
            <person name="Brannstrom I.O."/>
            <person name="Guillou S."/>
            <person name="Cros-Aarteil S."/>
            <person name="Calhoun S."/>
            <person name="Haridas S."/>
            <person name="Kuo A."/>
            <person name="Mondo S."/>
            <person name="Pangilinan J."/>
            <person name="Riley R."/>
            <person name="LaButti K."/>
            <person name="Andreopoulos B."/>
            <person name="Lipzen A."/>
            <person name="Chen C."/>
            <person name="Yan M."/>
            <person name="Daum C."/>
            <person name="Ng V."/>
            <person name="Clum A."/>
            <person name="Steindorff A."/>
            <person name="Ohm R.A."/>
            <person name="Martin F."/>
            <person name="Silar P."/>
            <person name="Natvig D.O."/>
            <person name="Lalanne C."/>
            <person name="Gautier V."/>
            <person name="Ament-Velasquez S.L."/>
            <person name="Kruys A."/>
            <person name="Hutchinson M.I."/>
            <person name="Powell A.J."/>
            <person name="Barry K."/>
            <person name="Miller A.N."/>
            <person name="Grigoriev I.V."/>
            <person name="Debuchy R."/>
            <person name="Gladieux P."/>
            <person name="Hiltunen Thoren M."/>
            <person name="Johannesson H."/>
        </authorList>
    </citation>
    <scope>NUCLEOTIDE SEQUENCE</scope>
    <source>
        <strain evidence="1">CBS 892.96</strain>
    </source>
</reference>
<gene>
    <name evidence="1" type="ORF">QBC36DRAFT_380583</name>
</gene>
<name>A0AAN6W245_9PEZI</name>
<comment type="caution">
    <text evidence="1">The sequence shown here is derived from an EMBL/GenBank/DDBJ whole genome shotgun (WGS) entry which is preliminary data.</text>
</comment>